<evidence type="ECO:0000256" key="1">
    <source>
        <dbReference type="ARBA" id="ARBA00009075"/>
    </source>
</evidence>
<dbReference type="EMBL" id="JBHLSS010000030">
    <property type="protein sequence ID" value="MFC0708888.1"/>
    <property type="molecule type" value="Genomic_DNA"/>
</dbReference>
<keyword evidence="5" id="KW-1185">Reference proteome</keyword>
<gene>
    <name evidence="4" type="ORF">ACFFGX_04530</name>
</gene>
<dbReference type="PANTHER" id="PTHR34596:SF2">
    <property type="entry name" value="CHITOPORIN"/>
    <property type="match status" value="1"/>
</dbReference>
<sequence>GVPGLRASLAYVSGDDIDAAGSDNKEWERNFRVDYAVQNGLFKGVGIAWLNAANRGNDVRDMDENRLMVSYSLPLF</sequence>
<keyword evidence="2" id="KW-0813">Transport</keyword>
<name>A0ABV6SI46_AZOPA</name>
<keyword evidence="3" id="KW-0732">Signal</keyword>
<dbReference type="Proteomes" id="UP001589891">
    <property type="component" value="Unassembled WGS sequence"/>
</dbReference>
<evidence type="ECO:0000256" key="3">
    <source>
        <dbReference type="ARBA" id="ARBA00022729"/>
    </source>
</evidence>
<evidence type="ECO:0000313" key="4">
    <source>
        <dbReference type="EMBL" id="MFC0708888.1"/>
    </source>
</evidence>
<dbReference type="PANTHER" id="PTHR34596">
    <property type="entry name" value="CHITOPORIN"/>
    <property type="match status" value="1"/>
</dbReference>
<dbReference type="InterPro" id="IPR005318">
    <property type="entry name" value="OM_porin_bac"/>
</dbReference>
<reference evidence="4 5" key="1">
    <citation type="submission" date="2024-09" db="EMBL/GenBank/DDBJ databases">
        <authorList>
            <person name="Sun Q."/>
            <person name="Mori K."/>
        </authorList>
    </citation>
    <scope>NUCLEOTIDE SEQUENCE [LARGE SCALE GENOMIC DNA]</scope>
    <source>
        <strain evidence="4 5">NCAIM B.01794</strain>
    </source>
</reference>
<evidence type="ECO:0000313" key="5">
    <source>
        <dbReference type="Proteomes" id="UP001589891"/>
    </source>
</evidence>
<comment type="similarity">
    <text evidence="1">Belongs to the outer membrane porin (Opr) (TC 1.B.25) family.</text>
</comment>
<dbReference type="Gene3D" id="2.40.160.10">
    <property type="entry name" value="Porin"/>
    <property type="match status" value="1"/>
</dbReference>
<dbReference type="InterPro" id="IPR023614">
    <property type="entry name" value="Porin_dom_sf"/>
</dbReference>
<accession>A0ABV6SI46</accession>
<feature type="non-terminal residue" evidence="4">
    <location>
        <position position="1"/>
    </location>
</feature>
<comment type="caution">
    <text evidence="4">The sequence shown here is derived from an EMBL/GenBank/DDBJ whole genome shotgun (WGS) entry which is preliminary data.</text>
</comment>
<dbReference type="Pfam" id="PF03573">
    <property type="entry name" value="OprD"/>
    <property type="match status" value="1"/>
</dbReference>
<protein>
    <submittedName>
        <fullName evidence="4">OprD family outer membrane porin</fullName>
    </submittedName>
</protein>
<evidence type="ECO:0000256" key="2">
    <source>
        <dbReference type="ARBA" id="ARBA00022448"/>
    </source>
</evidence>
<dbReference type="RefSeq" id="WP_376943279.1">
    <property type="nucleotide sequence ID" value="NZ_JBHLSS010000030.1"/>
</dbReference>
<organism evidence="4 5">
    <name type="scientific">Azorhizophilus paspali</name>
    <name type="common">Azotobacter paspali</name>
    <dbReference type="NCBI Taxonomy" id="69963"/>
    <lineage>
        <taxon>Bacteria</taxon>
        <taxon>Pseudomonadati</taxon>
        <taxon>Pseudomonadota</taxon>
        <taxon>Gammaproteobacteria</taxon>
        <taxon>Pseudomonadales</taxon>
        <taxon>Pseudomonadaceae</taxon>
        <taxon>Azorhizophilus</taxon>
    </lineage>
</organism>
<proteinExistence type="inferred from homology"/>